<comment type="caution">
    <text evidence="1">The sequence shown here is derived from an EMBL/GenBank/DDBJ whole genome shotgun (WGS) entry which is preliminary data.</text>
</comment>
<name>A0A9X9F6C8_BACCE</name>
<gene>
    <name evidence="1" type="primary">murD</name>
    <name evidence="1" type="ORF">FC695_14515</name>
</gene>
<feature type="non-terminal residue" evidence="1">
    <location>
        <position position="52"/>
    </location>
</feature>
<dbReference type="Proteomes" id="UP000308444">
    <property type="component" value="Unassembled WGS sequence"/>
</dbReference>
<proteinExistence type="predicted"/>
<evidence type="ECO:0000313" key="2">
    <source>
        <dbReference type="Proteomes" id="UP000308444"/>
    </source>
</evidence>
<dbReference type="Gene3D" id="3.40.50.720">
    <property type="entry name" value="NAD(P)-binding Rossmann-like Domain"/>
    <property type="match status" value="1"/>
</dbReference>
<dbReference type="AlphaFoldDB" id="A0A9X9F6C8"/>
<organism evidence="1 2">
    <name type="scientific">Bacillus cereus</name>
    <dbReference type="NCBI Taxonomy" id="1396"/>
    <lineage>
        <taxon>Bacteria</taxon>
        <taxon>Bacillati</taxon>
        <taxon>Bacillota</taxon>
        <taxon>Bacilli</taxon>
        <taxon>Bacillales</taxon>
        <taxon>Bacillaceae</taxon>
        <taxon>Bacillus</taxon>
        <taxon>Bacillus cereus group</taxon>
    </lineage>
</organism>
<dbReference type="GO" id="GO:0008764">
    <property type="term" value="F:UDP-N-acetylmuramoylalanine-D-glutamate ligase activity"/>
    <property type="evidence" value="ECO:0007669"/>
    <property type="project" value="UniProtKB-EC"/>
</dbReference>
<accession>A0A9X9F6C8</accession>
<dbReference type="EC" id="6.3.2.9" evidence="1"/>
<reference evidence="1 2" key="1">
    <citation type="journal article" date="2019" name="Environ. Microbiol.">
        <title>An active ?-lactamase is a part of an orchestrated cell wall stress resistance network of Bacillus subtilis and related rhizosphere species.</title>
        <authorList>
            <person name="Bucher T."/>
            <person name="Keren-Paz A."/>
            <person name="Hausser J."/>
            <person name="Olender T."/>
            <person name="Cytryn E."/>
            <person name="Kolodkin-Gal I."/>
        </authorList>
    </citation>
    <scope>NUCLEOTIDE SEQUENCE [LARGE SCALE GENOMIC DNA]</scope>
    <source>
        <strain evidence="1 2">I32</strain>
    </source>
</reference>
<evidence type="ECO:0000313" key="1">
    <source>
        <dbReference type="EMBL" id="TKJ03267.1"/>
    </source>
</evidence>
<dbReference type="SUPFAM" id="SSF51984">
    <property type="entry name" value="MurCD N-terminal domain"/>
    <property type="match status" value="1"/>
</dbReference>
<protein>
    <submittedName>
        <fullName evidence="1">UDP-N-acetylmuramoyl-L-alanine--D-glutamate ligase</fullName>
        <ecNumber evidence="1">6.3.2.9</ecNumber>
    </submittedName>
</protein>
<dbReference type="EMBL" id="SZOH01000891">
    <property type="protein sequence ID" value="TKJ03267.1"/>
    <property type="molecule type" value="Genomic_DNA"/>
</dbReference>
<sequence>MKTVTEFQNKNILVLGIAKSGYAAATLLQKLGANVIVNDGKPLAENVLAAEL</sequence>
<keyword evidence="1" id="KW-0436">Ligase</keyword>